<comment type="caution">
    <text evidence="3">The sequence shown here is derived from an EMBL/GenBank/DDBJ whole genome shotgun (WGS) entry which is preliminary data.</text>
</comment>
<organism evidence="3 4">
    <name type="scientific">Neorhizobium alkalisoli</name>
    <dbReference type="NCBI Taxonomy" id="528178"/>
    <lineage>
        <taxon>Bacteria</taxon>
        <taxon>Pseudomonadati</taxon>
        <taxon>Pseudomonadota</taxon>
        <taxon>Alphaproteobacteria</taxon>
        <taxon>Hyphomicrobiales</taxon>
        <taxon>Rhizobiaceae</taxon>
        <taxon>Rhizobium/Agrobacterium group</taxon>
        <taxon>Neorhizobium</taxon>
    </lineage>
</organism>
<dbReference type="EMBL" id="VIWP01000008">
    <property type="protein sequence ID" value="TWF49369.1"/>
    <property type="molecule type" value="Genomic_DNA"/>
</dbReference>
<dbReference type="Pfam" id="PF13561">
    <property type="entry name" value="adh_short_C2"/>
    <property type="match status" value="1"/>
</dbReference>
<dbReference type="OrthoDB" id="7568484at2"/>
<dbReference type="InterPro" id="IPR036291">
    <property type="entry name" value="NAD(P)-bd_dom_sf"/>
</dbReference>
<evidence type="ECO:0000313" key="3">
    <source>
        <dbReference type="EMBL" id="TWF49369.1"/>
    </source>
</evidence>
<dbReference type="InterPro" id="IPR002347">
    <property type="entry name" value="SDR_fam"/>
</dbReference>
<dbReference type="RefSeq" id="WP_145641357.1">
    <property type="nucleotide sequence ID" value="NZ_VIWP01000008.1"/>
</dbReference>
<comment type="similarity">
    <text evidence="1">Belongs to the short-chain dehydrogenases/reductases (SDR) family.</text>
</comment>
<dbReference type="CDD" id="cd05233">
    <property type="entry name" value="SDR_c"/>
    <property type="match status" value="1"/>
</dbReference>
<dbReference type="PRINTS" id="PR00081">
    <property type="entry name" value="GDHRDH"/>
</dbReference>
<evidence type="ECO:0000313" key="4">
    <source>
        <dbReference type="Proteomes" id="UP000320653"/>
    </source>
</evidence>
<dbReference type="PANTHER" id="PTHR42760:SF133">
    <property type="entry name" value="3-OXOACYL-[ACYL-CARRIER-PROTEIN] REDUCTASE"/>
    <property type="match status" value="1"/>
</dbReference>
<dbReference type="PANTHER" id="PTHR42760">
    <property type="entry name" value="SHORT-CHAIN DEHYDROGENASES/REDUCTASES FAMILY MEMBER"/>
    <property type="match status" value="1"/>
</dbReference>
<dbReference type="GO" id="GO:0048038">
    <property type="term" value="F:quinone binding"/>
    <property type="evidence" value="ECO:0007669"/>
    <property type="project" value="TreeGrafter"/>
</dbReference>
<dbReference type="AlphaFoldDB" id="A0A561QG75"/>
<evidence type="ECO:0000256" key="2">
    <source>
        <dbReference type="ARBA" id="ARBA00023002"/>
    </source>
</evidence>
<dbReference type="Proteomes" id="UP000320653">
    <property type="component" value="Unassembled WGS sequence"/>
</dbReference>
<sequence length="243" mass="25511">MSVILIVGGASGSGGTLARHMRDKGDSVVIADPAATECMAGGPRGRLFAMDCDLLDPQSPDKILAFCHQQTGPPDGLFINMNRSSEAPLNEWNATLFDCDLLANLTMPFLFARAVALDMQKRRRGAIVLTSSTAGVNGSAGKAPFHAAKAAMSGLTKALADELGPYNIRVNCLLPGWINSPFGRPDKQGMPAIPLGRLGEMDDVAAAAAFLFAEPYIHGTDLVVDGGFTAAGTRQTHNNSVTI</sequence>
<reference evidence="3 4" key="1">
    <citation type="submission" date="2019-06" db="EMBL/GenBank/DDBJ databases">
        <title>Sorghum-associated microbial communities from plants grown in Nebraska, USA.</title>
        <authorList>
            <person name="Schachtman D."/>
        </authorList>
    </citation>
    <scope>NUCLEOTIDE SEQUENCE [LARGE SCALE GENOMIC DNA]</scope>
    <source>
        <strain evidence="3 4">1225</strain>
    </source>
</reference>
<keyword evidence="4" id="KW-1185">Reference proteome</keyword>
<dbReference type="SUPFAM" id="SSF51735">
    <property type="entry name" value="NAD(P)-binding Rossmann-fold domains"/>
    <property type="match status" value="1"/>
</dbReference>
<name>A0A561QG75_9HYPH</name>
<gene>
    <name evidence="3" type="ORF">FHW37_10839</name>
</gene>
<keyword evidence="2" id="KW-0560">Oxidoreductase</keyword>
<protein>
    <submittedName>
        <fullName evidence="3">3-oxoacyl-[acyl-carrier protein] reductase</fullName>
    </submittedName>
</protein>
<dbReference type="GO" id="GO:0006633">
    <property type="term" value="P:fatty acid biosynthetic process"/>
    <property type="evidence" value="ECO:0007669"/>
    <property type="project" value="TreeGrafter"/>
</dbReference>
<dbReference type="Gene3D" id="3.40.50.720">
    <property type="entry name" value="NAD(P)-binding Rossmann-like Domain"/>
    <property type="match status" value="1"/>
</dbReference>
<accession>A0A561QG75</accession>
<dbReference type="GO" id="GO:0016616">
    <property type="term" value="F:oxidoreductase activity, acting on the CH-OH group of donors, NAD or NADP as acceptor"/>
    <property type="evidence" value="ECO:0007669"/>
    <property type="project" value="TreeGrafter"/>
</dbReference>
<evidence type="ECO:0000256" key="1">
    <source>
        <dbReference type="ARBA" id="ARBA00006484"/>
    </source>
</evidence>
<proteinExistence type="inferred from homology"/>